<accession>A0AA96WZ42</accession>
<dbReference type="EMBL" id="CP053587">
    <property type="protein sequence ID" value="WNZ27537.1"/>
    <property type="molecule type" value="Genomic_DNA"/>
</dbReference>
<organism evidence="1">
    <name type="scientific">Leptolyngbya sp. NK1-12</name>
    <dbReference type="NCBI Taxonomy" id="2547451"/>
    <lineage>
        <taxon>Bacteria</taxon>
        <taxon>Bacillati</taxon>
        <taxon>Cyanobacteriota</taxon>
        <taxon>Cyanophyceae</taxon>
        <taxon>Leptolyngbyales</taxon>
        <taxon>Leptolyngbyaceae</taxon>
        <taxon>Leptolyngbya group</taxon>
        <taxon>Leptolyngbya</taxon>
    </lineage>
</organism>
<proteinExistence type="predicted"/>
<dbReference type="AlphaFoldDB" id="A0AA96WZ42"/>
<name>A0AA96WZ42_9CYAN</name>
<protein>
    <submittedName>
        <fullName evidence="1">Uncharacterized protein</fullName>
    </submittedName>
</protein>
<sequence length="134" mass="14824">MAPFFHRKSTPSLLLAVLNVLADFDGEISGEAAKMLSALRHRTDRLPPLYSDVFGLPASATCADFVRRVESLSQQQVAIASYAFQIFRSYEQLLSVSAADVSPHQQAAYESQLERVRLLVARTRVALAEAISRE</sequence>
<evidence type="ECO:0000313" key="1">
    <source>
        <dbReference type="EMBL" id="WNZ27537.1"/>
    </source>
</evidence>
<reference evidence="1" key="1">
    <citation type="submission" date="2020-05" db="EMBL/GenBank/DDBJ databases">
        <authorList>
            <person name="Zhu T."/>
            <person name="Keshari N."/>
            <person name="Lu X."/>
        </authorList>
    </citation>
    <scope>NUCLEOTIDE SEQUENCE</scope>
    <source>
        <strain evidence="1">NK1-12</strain>
    </source>
</reference>
<gene>
    <name evidence="1" type="ORF">HJG54_32200</name>
</gene>
<dbReference type="RefSeq" id="WP_316435879.1">
    <property type="nucleotide sequence ID" value="NZ_CP053587.1"/>
</dbReference>